<comment type="caution">
    <text evidence="2">The sequence shown here is derived from an EMBL/GenBank/DDBJ whole genome shotgun (WGS) entry which is preliminary data.</text>
</comment>
<accession>A0ABQ2FR77</accession>
<evidence type="ECO:0000313" key="3">
    <source>
        <dbReference type="Proteomes" id="UP000604341"/>
    </source>
</evidence>
<sequence length="902" mass="96296">MTRTLLQHPFPSALLRAVSAHYSPDMALIVPNVQAGRDVRGTLRNAGPARTLTQTARDALQAAGWHPLLPGAREAFYRDALDGLAFEYLGPLADRPGTLARLGGLIGELLRSNLEPGAVQAVAGSARERDVAGAFQAVVARCRALRVYDAAGAEYFAARLDRLPARRAVVHGFAYFDAAQLALLDRLLGPGSLLTLPASEAPGAQRRTQESAAALRTLGTLGFRNAEVGGQAASTGDQVVAGYLQRGSGSAGLRREEHADIDAEVRACLRQVRAWLAEGTRPERLAVIVRHEATYLGTLADVAREYGLPLVSGAQQPLLNTPLGGVVQAWVDAHARAWQYGAARRLLTHPLVRAGFDPLRRARALQPQCPPGAAAWAPELAWLELPAETTWQAGLQVLERLVAELGIAARCRQDPALNVALGLLTDRLDREAQRDTPCRREELLGLVAHVLRSTTVPVLMGRSGVRVANPLAALGRRFDHVWVLGLADTLFPRPAADHPLIDSVVRARWQAAGVTLPDASSLASVEEALFLGAVGGAGLDVVLSRPLRGVDGRALRPSPFWQRFGDAGGPGAPLPLGSAEERALLLALDGQVPAALEARVAVEVDRDAGHAGPHAGQLDRGLPVAARRWSPSQLHAAGACRFQWFAGRLLHLEEPLDPDRVEDRRVTGLLLHAALDGALQGEGTAGDGTATARTARAHAALDRKVAELRRSGALRAGPLWPVQAEELRRTVTRAVRSPAFVPPGWTPAALEARRDFTLTAGAHTFELTGIIDRVDRTPDGLTVTDYKTGTYISQVVQGARLNLEIQLPLYMTALNAVNGRYFSIERAAALGGAGPAAEGGRRRYTWAQHQQNVTAFLTELGDHLAAGNVAPSPDQARQACTSCTFLPVCRHRGGAQVEEVQA</sequence>
<proteinExistence type="predicted"/>
<dbReference type="InterPro" id="IPR011604">
    <property type="entry name" value="PDDEXK-like_dom_sf"/>
</dbReference>
<dbReference type="EMBL" id="BMPE01000030">
    <property type="protein sequence ID" value="GGL18994.1"/>
    <property type="molecule type" value="Genomic_DNA"/>
</dbReference>
<dbReference type="SUPFAM" id="SSF52540">
    <property type="entry name" value="P-loop containing nucleoside triphosphate hydrolases"/>
    <property type="match status" value="1"/>
</dbReference>
<feature type="domain" description="PD-(D/E)XK endonuclease-like" evidence="1">
    <location>
        <begin position="628"/>
        <end position="890"/>
    </location>
</feature>
<keyword evidence="3" id="KW-1185">Reference proteome</keyword>
<dbReference type="Proteomes" id="UP000604341">
    <property type="component" value="Unassembled WGS sequence"/>
</dbReference>
<evidence type="ECO:0000259" key="1">
    <source>
        <dbReference type="Pfam" id="PF12705"/>
    </source>
</evidence>
<dbReference type="Gene3D" id="3.40.50.300">
    <property type="entry name" value="P-loop containing nucleotide triphosphate hydrolases"/>
    <property type="match status" value="1"/>
</dbReference>
<dbReference type="InterPro" id="IPR027417">
    <property type="entry name" value="P-loop_NTPase"/>
</dbReference>
<gene>
    <name evidence="2" type="ORF">GCM10010844_42430</name>
</gene>
<reference evidence="3" key="1">
    <citation type="journal article" date="2019" name="Int. J. Syst. Evol. Microbiol.">
        <title>The Global Catalogue of Microorganisms (GCM) 10K type strain sequencing project: providing services to taxonomists for standard genome sequencing and annotation.</title>
        <authorList>
            <consortium name="The Broad Institute Genomics Platform"/>
            <consortium name="The Broad Institute Genome Sequencing Center for Infectious Disease"/>
            <person name="Wu L."/>
            <person name="Ma J."/>
        </authorList>
    </citation>
    <scope>NUCLEOTIDE SEQUENCE [LARGE SCALE GENOMIC DNA]</scope>
    <source>
        <strain evidence="3">JCM 19173</strain>
    </source>
</reference>
<dbReference type="Gene3D" id="3.90.320.10">
    <property type="match status" value="1"/>
</dbReference>
<name>A0ABQ2FR77_9DEIO</name>
<protein>
    <recommendedName>
        <fullName evidence="1">PD-(D/E)XK endonuclease-like domain-containing protein</fullName>
    </recommendedName>
</protein>
<evidence type="ECO:0000313" key="2">
    <source>
        <dbReference type="EMBL" id="GGL18994.1"/>
    </source>
</evidence>
<dbReference type="Pfam" id="PF12705">
    <property type="entry name" value="PDDEXK_1"/>
    <property type="match status" value="1"/>
</dbReference>
<dbReference type="RefSeq" id="WP_189070979.1">
    <property type="nucleotide sequence ID" value="NZ_BMPE01000030.1"/>
</dbReference>
<dbReference type="InterPro" id="IPR038726">
    <property type="entry name" value="PDDEXK_AddAB-type"/>
</dbReference>
<organism evidence="2 3">
    <name type="scientific">Deinococcus radiotolerans</name>
    <dbReference type="NCBI Taxonomy" id="1309407"/>
    <lineage>
        <taxon>Bacteria</taxon>
        <taxon>Thermotogati</taxon>
        <taxon>Deinococcota</taxon>
        <taxon>Deinococci</taxon>
        <taxon>Deinococcales</taxon>
        <taxon>Deinococcaceae</taxon>
        <taxon>Deinococcus</taxon>
    </lineage>
</organism>